<keyword evidence="3" id="KW-1185">Reference proteome</keyword>
<dbReference type="AlphaFoldDB" id="A0A0H1BII7"/>
<feature type="region of interest" description="Disordered" evidence="1">
    <location>
        <begin position="31"/>
        <end position="55"/>
    </location>
</feature>
<evidence type="ECO:0000313" key="2">
    <source>
        <dbReference type="EMBL" id="KLJ08991.1"/>
    </source>
</evidence>
<accession>A0A0H1BII7</accession>
<comment type="caution">
    <text evidence="2">The sequence shown here is derived from an EMBL/GenBank/DDBJ whole genome shotgun (WGS) entry which is preliminary data.</text>
</comment>
<gene>
    <name evidence="2" type="ORF">EMPG_15581</name>
</gene>
<dbReference type="STRING" id="2060906.A0A0H1BII7"/>
<evidence type="ECO:0000256" key="1">
    <source>
        <dbReference type="SAM" id="MobiDB-lite"/>
    </source>
</evidence>
<sequence length="76" mass="9333">MRLYYNILFRLLIADEISVSDRKILVNNTQNFNKKNKKNKKKDKNSEEKNKNFNKLERRDNNMIKMCYHCQKIDHI</sequence>
<dbReference type="Proteomes" id="UP000053573">
    <property type="component" value="Unassembled WGS sequence"/>
</dbReference>
<organism evidence="2 3">
    <name type="scientific">Blastomyces silverae</name>
    <dbReference type="NCBI Taxonomy" id="2060906"/>
    <lineage>
        <taxon>Eukaryota</taxon>
        <taxon>Fungi</taxon>
        <taxon>Dikarya</taxon>
        <taxon>Ascomycota</taxon>
        <taxon>Pezizomycotina</taxon>
        <taxon>Eurotiomycetes</taxon>
        <taxon>Eurotiomycetidae</taxon>
        <taxon>Onygenales</taxon>
        <taxon>Ajellomycetaceae</taxon>
        <taxon>Blastomyces</taxon>
    </lineage>
</organism>
<feature type="compositionally biased region" description="Basic residues" evidence="1">
    <location>
        <begin position="34"/>
        <end position="43"/>
    </location>
</feature>
<name>A0A0H1BII7_9EURO</name>
<evidence type="ECO:0000313" key="3">
    <source>
        <dbReference type="Proteomes" id="UP000053573"/>
    </source>
</evidence>
<proteinExistence type="predicted"/>
<dbReference type="EMBL" id="LDEV01002470">
    <property type="protein sequence ID" value="KLJ08991.1"/>
    <property type="molecule type" value="Genomic_DNA"/>
</dbReference>
<reference evidence="3" key="1">
    <citation type="journal article" date="2015" name="PLoS Genet.">
        <title>The dynamic genome and transcriptome of the human fungal pathogen Blastomyces and close relative Emmonsia.</title>
        <authorList>
            <person name="Munoz J.F."/>
            <person name="Gauthier G.M."/>
            <person name="Desjardins C.A."/>
            <person name="Gallo J.E."/>
            <person name="Holder J."/>
            <person name="Sullivan T.D."/>
            <person name="Marty A.J."/>
            <person name="Carmen J.C."/>
            <person name="Chen Z."/>
            <person name="Ding L."/>
            <person name="Gujja S."/>
            <person name="Magrini V."/>
            <person name="Misas E."/>
            <person name="Mitreva M."/>
            <person name="Priest M."/>
            <person name="Saif S."/>
            <person name="Whiston E.A."/>
            <person name="Young S."/>
            <person name="Zeng Q."/>
            <person name="Goldman W.E."/>
            <person name="Mardis E.R."/>
            <person name="Taylor J.W."/>
            <person name="McEwen J.G."/>
            <person name="Clay O.K."/>
            <person name="Klein B.S."/>
            <person name="Cuomo C.A."/>
        </authorList>
    </citation>
    <scope>NUCLEOTIDE SEQUENCE [LARGE SCALE GENOMIC DNA]</scope>
    <source>
        <strain evidence="3">UAMH 139</strain>
    </source>
</reference>
<protein>
    <submittedName>
        <fullName evidence="2">Uncharacterized protein</fullName>
    </submittedName>
</protein>
<feature type="compositionally biased region" description="Basic and acidic residues" evidence="1">
    <location>
        <begin position="44"/>
        <end position="55"/>
    </location>
</feature>